<feature type="region of interest" description="Disordered" evidence="9">
    <location>
        <begin position="163"/>
        <end position="186"/>
    </location>
</feature>
<organism evidence="10 11">
    <name type="scientific">Schizosaccharomyces osmophilus</name>
    <dbReference type="NCBI Taxonomy" id="2545709"/>
    <lineage>
        <taxon>Eukaryota</taxon>
        <taxon>Fungi</taxon>
        <taxon>Dikarya</taxon>
        <taxon>Ascomycota</taxon>
        <taxon>Taphrinomycotina</taxon>
        <taxon>Schizosaccharomycetes</taxon>
        <taxon>Schizosaccharomycetales</taxon>
        <taxon>Schizosaccharomycetaceae</taxon>
        <taxon>Schizosaccharomyces</taxon>
    </lineage>
</organism>
<evidence type="ECO:0000256" key="2">
    <source>
        <dbReference type="ARBA" id="ARBA00010741"/>
    </source>
</evidence>
<proteinExistence type="inferred from homology"/>
<dbReference type="GO" id="GO:1990904">
    <property type="term" value="C:ribonucleoprotein complex"/>
    <property type="evidence" value="ECO:0007669"/>
    <property type="project" value="UniProtKB-KW"/>
</dbReference>
<evidence type="ECO:0000313" key="11">
    <source>
        <dbReference type="Proteomes" id="UP001212411"/>
    </source>
</evidence>
<accession>A0AAE9WDF1</accession>
<name>A0AAE9WDF1_9SCHI</name>
<comment type="subcellular location">
    <subcellularLocation>
        <location evidence="1">Mitochondrion</location>
    </subcellularLocation>
</comment>
<dbReference type="Proteomes" id="UP001212411">
    <property type="component" value="Chromosome 2"/>
</dbReference>
<evidence type="ECO:0000313" key="10">
    <source>
        <dbReference type="EMBL" id="WBW74160.1"/>
    </source>
</evidence>
<keyword evidence="4" id="KW-0805">Transcription regulation</keyword>
<dbReference type="EMBL" id="CP115612">
    <property type="protein sequence ID" value="WBW74160.1"/>
    <property type="molecule type" value="Genomic_DNA"/>
</dbReference>
<dbReference type="GO" id="GO:0005739">
    <property type="term" value="C:mitochondrion"/>
    <property type="evidence" value="ECO:0007669"/>
    <property type="project" value="UniProtKB-SubCell"/>
</dbReference>
<evidence type="ECO:0000256" key="6">
    <source>
        <dbReference type="ARBA" id="ARBA00023163"/>
    </source>
</evidence>
<evidence type="ECO:0000256" key="5">
    <source>
        <dbReference type="ARBA" id="ARBA00023128"/>
    </source>
</evidence>
<evidence type="ECO:0000256" key="8">
    <source>
        <dbReference type="ARBA" id="ARBA00035185"/>
    </source>
</evidence>
<dbReference type="PANTHER" id="PTHR28184">
    <property type="entry name" value="MITOCHONDRIAL HOMOLOGOUS RECOMBINATION PROTEIN 1"/>
    <property type="match status" value="1"/>
</dbReference>
<dbReference type="InterPro" id="IPR024629">
    <property type="entry name" value="Ribosomal_mL67"/>
</dbReference>
<dbReference type="GO" id="GO:0000150">
    <property type="term" value="F:DNA strand exchange activity"/>
    <property type="evidence" value="ECO:0007669"/>
    <property type="project" value="InterPro"/>
</dbReference>
<dbReference type="GeneID" id="80876625"/>
<evidence type="ECO:0000256" key="9">
    <source>
        <dbReference type="SAM" id="MobiDB-lite"/>
    </source>
</evidence>
<evidence type="ECO:0000256" key="7">
    <source>
        <dbReference type="ARBA" id="ARBA00023274"/>
    </source>
</evidence>
<dbReference type="AlphaFoldDB" id="A0AAE9WDF1"/>
<dbReference type="GO" id="GO:0003697">
    <property type="term" value="F:single-stranded DNA binding"/>
    <property type="evidence" value="ECO:0007669"/>
    <property type="project" value="InterPro"/>
</dbReference>
<protein>
    <recommendedName>
        <fullName evidence="8">Large ribosomal subunit protein mL67</fullName>
    </recommendedName>
</protein>
<dbReference type="Pfam" id="PF12829">
    <property type="entry name" value="Mhr1"/>
    <property type="match status" value="1"/>
</dbReference>
<evidence type="ECO:0000256" key="1">
    <source>
        <dbReference type="ARBA" id="ARBA00004173"/>
    </source>
</evidence>
<dbReference type="GO" id="GO:0005840">
    <property type="term" value="C:ribosome"/>
    <property type="evidence" value="ECO:0007669"/>
    <property type="project" value="UniProtKB-KW"/>
</dbReference>
<sequence length="186" mass="21423">MNFVPKSLYLFRHIQSNQVLCSMKQVLKPTQLFQLPFARKEQGTAPYGMRPARIRKDHWVPILKADFENDQVVTSVVSKLLNYRRYRSVQPLSKEFLAMPVSQRNRLLMQQQVPNTIADLADILRNKELSNGSVNIQWKDQTDSEYADWPESVKMDSKRITTTRGFRPSYPSSSSAIKSIDTTANA</sequence>
<gene>
    <name evidence="10" type="primary">mhr1</name>
    <name evidence="10" type="ORF">SOMG_03145</name>
</gene>
<dbReference type="RefSeq" id="XP_056038403.1">
    <property type="nucleotide sequence ID" value="XM_056181936.1"/>
</dbReference>
<dbReference type="GO" id="GO:0003735">
    <property type="term" value="F:structural constituent of ribosome"/>
    <property type="evidence" value="ECO:0007669"/>
    <property type="project" value="TreeGrafter"/>
</dbReference>
<reference evidence="10 11" key="1">
    <citation type="journal article" date="2023" name="G3 (Bethesda)">
        <title>A high-quality reference genome for the fission yeast Schizosaccharomyces osmophilus.</title>
        <authorList>
            <person name="Jia G.S."/>
            <person name="Zhang W.C."/>
            <person name="Liang Y."/>
            <person name="Liu X.H."/>
            <person name="Rhind N."/>
            <person name="Pidoux A."/>
            <person name="Brysch-Herzberg M."/>
            <person name="Du L.L."/>
        </authorList>
    </citation>
    <scope>NUCLEOTIDE SEQUENCE [LARGE SCALE GENOMIC DNA]</scope>
    <source>
        <strain evidence="10 11">CBS 15793</strain>
    </source>
</reference>
<keyword evidence="6" id="KW-0804">Transcription</keyword>
<comment type="similarity">
    <text evidence="2">Belongs to the mitochondrion-specific ribosomal protein mL67 family.</text>
</comment>
<dbReference type="KEGG" id="som:SOMG_03145"/>
<evidence type="ECO:0000256" key="3">
    <source>
        <dbReference type="ARBA" id="ARBA00022980"/>
    </source>
</evidence>
<keyword evidence="11" id="KW-1185">Reference proteome</keyword>
<evidence type="ECO:0000256" key="4">
    <source>
        <dbReference type="ARBA" id="ARBA00023015"/>
    </source>
</evidence>
<keyword evidence="7" id="KW-0687">Ribonucleoprotein</keyword>
<feature type="compositionally biased region" description="Polar residues" evidence="9">
    <location>
        <begin position="176"/>
        <end position="186"/>
    </location>
</feature>
<keyword evidence="5" id="KW-0496">Mitochondrion</keyword>
<dbReference type="PANTHER" id="PTHR28184:SF1">
    <property type="entry name" value="LARGE RIBOSOMAL SUBUNIT PROTEIN ML67"/>
    <property type="match status" value="1"/>
</dbReference>
<keyword evidence="3 10" id="KW-0689">Ribosomal protein</keyword>